<dbReference type="SUPFAM" id="SSF53187">
    <property type="entry name" value="Zn-dependent exopeptidases"/>
    <property type="match status" value="1"/>
</dbReference>
<feature type="domain" description="Peptidase M28" evidence="1">
    <location>
        <begin position="115"/>
        <end position="326"/>
    </location>
</feature>
<evidence type="ECO:0000313" key="3">
    <source>
        <dbReference type="Proteomes" id="UP000245639"/>
    </source>
</evidence>
<comment type="caution">
    <text evidence="2">The sequence shown here is derived from an EMBL/GenBank/DDBJ whole genome shotgun (WGS) entry which is preliminary data.</text>
</comment>
<dbReference type="GO" id="GO:0006508">
    <property type="term" value="P:proteolysis"/>
    <property type="evidence" value="ECO:0007669"/>
    <property type="project" value="InterPro"/>
</dbReference>
<protein>
    <submittedName>
        <fullName evidence="2">Aminopeptidase S</fullName>
    </submittedName>
</protein>
<reference evidence="2 3" key="1">
    <citation type="submission" date="2018-04" db="EMBL/GenBank/DDBJ databases">
        <title>Genomic Encyclopedia of Type Strains, Phase IV (KMG-IV): sequencing the most valuable type-strain genomes for metagenomic binning, comparative biology and taxonomic classification.</title>
        <authorList>
            <person name="Goeker M."/>
        </authorList>
    </citation>
    <scope>NUCLEOTIDE SEQUENCE [LARGE SCALE GENOMIC DNA]</scope>
    <source>
        <strain evidence="2 3">DSM 45771</strain>
    </source>
</reference>
<dbReference type="Proteomes" id="UP000245639">
    <property type="component" value="Unassembled WGS sequence"/>
</dbReference>
<dbReference type="RefSeq" id="WP_116711396.1">
    <property type="nucleotide sequence ID" value="NZ_QEKW01000031.1"/>
</dbReference>
<gene>
    <name evidence="2" type="ORF">C8D89_13128</name>
</gene>
<organism evidence="2 3">
    <name type="scientific">Actinomycetospora cinnamomea</name>
    <dbReference type="NCBI Taxonomy" id="663609"/>
    <lineage>
        <taxon>Bacteria</taxon>
        <taxon>Bacillati</taxon>
        <taxon>Actinomycetota</taxon>
        <taxon>Actinomycetes</taxon>
        <taxon>Pseudonocardiales</taxon>
        <taxon>Pseudonocardiaceae</taxon>
        <taxon>Actinomycetospora</taxon>
    </lineage>
</organism>
<dbReference type="EMBL" id="QEKW01000031">
    <property type="protein sequence ID" value="PVY96339.1"/>
    <property type="molecule type" value="Genomic_DNA"/>
</dbReference>
<sequence>MAVVTAGRRRLGVLLTVAAVVLTGCTGSNTASSPPPVPRLAEDLAASTSGGAAFVHLEALQAIADRNGGNRASGTPGYEQSVDYVAKALRGVGFRVETPTITVETEDGSPITTRNVIAQTSTGRSDEVVLAGAHLDSVAEGPGINDNGSGSAAHLEIALGLGSAPPVQNAVRFVWFGAEEEGLLGSESYVEGLSDDARRDIALMLNSDMLASPNAGYFTYDGDDTDAAPPGSAVIEERLRAQLGALGVVAGEVPLDDDSDYGPFVEAGIPAGGVNTGDAPLKTPEQAALWAGLAGEPYDRCYHRACDTLANVDRVAFDRMVDTLAVAIGAFSVDLGGVPARADREDG</sequence>
<dbReference type="Gene3D" id="3.40.630.10">
    <property type="entry name" value="Zn peptidases"/>
    <property type="match status" value="1"/>
</dbReference>
<keyword evidence="2" id="KW-0031">Aminopeptidase</keyword>
<dbReference type="GO" id="GO:0008235">
    <property type="term" value="F:metalloexopeptidase activity"/>
    <property type="evidence" value="ECO:0007669"/>
    <property type="project" value="InterPro"/>
</dbReference>
<keyword evidence="2" id="KW-0645">Protease</keyword>
<keyword evidence="2" id="KW-0378">Hydrolase</keyword>
<dbReference type="OrthoDB" id="345880at2"/>
<dbReference type="AlphaFoldDB" id="A0A2U1E9E5"/>
<accession>A0A2U1E9E5</accession>
<dbReference type="InterPro" id="IPR007484">
    <property type="entry name" value="Peptidase_M28"/>
</dbReference>
<evidence type="ECO:0000259" key="1">
    <source>
        <dbReference type="Pfam" id="PF04389"/>
    </source>
</evidence>
<evidence type="ECO:0000313" key="2">
    <source>
        <dbReference type="EMBL" id="PVY96339.1"/>
    </source>
</evidence>
<name>A0A2U1E9E5_9PSEU</name>
<dbReference type="Pfam" id="PF04389">
    <property type="entry name" value="Peptidase_M28"/>
    <property type="match status" value="1"/>
</dbReference>
<dbReference type="PANTHER" id="PTHR12147:SF26">
    <property type="entry name" value="PEPTIDASE M28 DOMAIN-CONTAINING PROTEIN"/>
    <property type="match status" value="1"/>
</dbReference>
<dbReference type="PANTHER" id="PTHR12147">
    <property type="entry name" value="METALLOPEPTIDASE M28 FAMILY MEMBER"/>
    <property type="match status" value="1"/>
</dbReference>
<dbReference type="InterPro" id="IPR045175">
    <property type="entry name" value="M28_fam"/>
</dbReference>
<keyword evidence="3" id="KW-1185">Reference proteome</keyword>
<proteinExistence type="predicted"/>
<dbReference type="GO" id="GO:0004177">
    <property type="term" value="F:aminopeptidase activity"/>
    <property type="evidence" value="ECO:0007669"/>
    <property type="project" value="UniProtKB-KW"/>
</dbReference>